<feature type="compositionally biased region" description="Pro residues" evidence="1">
    <location>
        <begin position="31"/>
        <end position="79"/>
    </location>
</feature>
<dbReference type="EMBL" id="SWAV01000002">
    <property type="protein sequence ID" value="TKA92257.1"/>
    <property type="molecule type" value="Genomic_DNA"/>
</dbReference>
<organism evidence="2 3">
    <name type="scientific">Halopseudomonas bauzanensis</name>
    <dbReference type="NCBI Taxonomy" id="653930"/>
    <lineage>
        <taxon>Bacteria</taxon>
        <taxon>Pseudomonadati</taxon>
        <taxon>Pseudomonadota</taxon>
        <taxon>Gammaproteobacteria</taxon>
        <taxon>Pseudomonadales</taxon>
        <taxon>Pseudomonadaceae</taxon>
        <taxon>Halopseudomonas</taxon>
    </lineage>
</organism>
<feature type="region of interest" description="Disordered" evidence="1">
    <location>
        <begin position="24"/>
        <end position="99"/>
    </location>
</feature>
<protein>
    <submittedName>
        <fullName evidence="2">Uncharacterized protein</fullName>
    </submittedName>
</protein>
<comment type="caution">
    <text evidence="2">The sequence shown here is derived from an EMBL/GenBank/DDBJ whole genome shotgun (WGS) entry which is preliminary data.</text>
</comment>
<gene>
    <name evidence="2" type="ORF">FA869_07650</name>
</gene>
<evidence type="ECO:0000256" key="1">
    <source>
        <dbReference type="SAM" id="MobiDB-lite"/>
    </source>
</evidence>
<evidence type="ECO:0000313" key="3">
    <source>
        <dbReference type="Proteomes" id="UP000305198"/>
    </source>
</evidence>
<accession>A0A4V5NKM5</accession>
<proteinExistence type="predicted"/>
<evidence type="ECO:0000313" key="2">
    <source>
        <dbReference type="EMBL" id="TKA92257.1"/>
    </source>
</evidence>
<name>A0A4V5NKM5_9GAMM</name>
<sequence>MDAGYFSNGFGQIKKKAGVFPAFIARHGDQPPAPAPAPLAPPDPAPPVPAPVLPAPPLVPVPAPPPVPVPVPLPVPDPSGPDGLSGLVGGASPLSPVAL</sequence>
<reference evidence="2 3" key="1">
    <citation type="submission" date="2019-04" db="EMBL/GenBank/DDBJ databases">
        <title>Crypto-aerobic microbial life in anoxic (sulfidic) marine sediments.</title>
        <authorList>
            <person name="Bhattacharya S."/>
            <person name="Roy C."/>
            <person name="Mondal N."/>
            <person name="Sarkar J."/>
            <person name="Mandal S."/>
            <person name="Rameez M.J."/>
            <person name="Ghosh W."/>
        </authorList>
    </citation>
    <scope>NUCLEOTIDE SEQUENCE [LARGE SCALE GENOMIC DNA]</scope>
    <source>
        <strain evidence="2 3">SBBB</strain>
    </source>
</reference>
<dbReference type="Proteomes" id="UP000305198">
    <property type="component" value="Unassembled WGS sequence"/>
</dbReference>
<dbReference type="AlphaFoldDB" id="A0A4V5NKM5"/>